<dbReference type="Proteomes" id="UP000215196">
    <property type="component" value="Chromosome 1"/>
</dbReference>
<keyword evidence="3" id="KW-1185">Reference proteome</keyword>
<proteinExistence type="predicted"/>
<dbReference type="AlphaFoldDB" id="A0A239XK85"/>
<feature type="chain" id="PRO_5012014826" description="TonB-dependent receptor" evidence="1">
    <location>
        <begin position="20"/>
        <end position="895"/>
    </location>
</feature>
<evidence type="ECO:0008006" key="4">
    <source>
        <dbReference type="Google" id="ProtNLM"/>
    </source>
</evidence>
<dbReference type="SUPFAM" id="SSF56935">
    <property type="entry name" value="Porins"/>
    <property type="match status" value="1"/>
</dbReference>
<evidence type="ECO:0000313" key="2">
    <source>
        <dbReference type="EMBL" id="SNV47369.1"/>
    </source>
</evidence>
<dbReference type="KEGG" id="ctak:4412677_01730"/>
<evidence type="ECO:0000313" key="3">
    <source>
        <dbReference type="Proteomes" id="UP000215196"/>
    </source>
</evidence>
<feature type="signal peptide" evidence="1">
    <location>
        <begin position="1"/>
        <end position="19"/>
    </location>
</feature>
<name>A0A239XK85_9FLAO</name>
<dbReference type="Gene3D" id="2.60.40.1120">
    <property type="entry name" value="Carboxypeptidase-like, regulatory domain"/>
    <property type="match status" value="1"/>
</dbReference>
<evidence type="ECO:0000256" key="1">
    <source>
        <dbReference type="SAM" id="SignalP"/>
    </source>
</evidence>
<sequence>MQKTLALLFVLCFTVFSFAQKTLSGKIMDDDGQPVPSASVTVEEPGKDAIIAYGISNSKGEYKVTFTSNESNVDVKVKAFNQKPLVRQVSNETQTVNFSLQSEATEIKEVKLKTKLITKKGDTISYDISEFDSKADRTLSDVLKKIPGIEVNSTGQILYQGEPISQFTVNGKNLMEGGYGAIVNSLPKDAVQKMEVMENHQPLKILQDKVPSDKAAINIKLKKSVTMTGRGETGVGLSPFLWNLKLTPMFFGQKSQWVLNYKTNNNGEAVENERNMLAFGNRWEGRRIQASQRNWLGVDKAGTPQVPEKRYLMNNVHYLSANLLTNPFKNKEWELKINSNYTNNTITRESASETVFDANSQFPNGKVTSERRNKFYDNELKGEVIFSKNAKKGFFKNTTTWNSFWNLDRGFIKNTDNTVRNENYQMDESFDTPASMFQNSLSTIIPFKEKLVNFMSYVSYQKDKQQLSTLYEGIDLAQFFGSGRNYSRLDQNLWLKTGNISHSASVGFSYKKWTFTPRVGLDLSFNDMESKLYGDRTLLENRFRNDITWNELNPYTALELSYKNSGLSLNINMPVNFRSIDYEDHITGVSKELSKTVFEPSVWMMYDFASFWKFSAFANLNYDFGDFGSVYNGEMFTSPLSPNVKNSSIPENRFITFGPRIEYRNPLNNLFFNVRYGYNQTKRKLIGKTSLISGSKSIFQMVDYDNTTQSQSEAVEVGKYFPKYKTNLSLSFSNRDSNSLSLDFNDNLIENKSNGQSAGLKFNNTYFSWMSLDYNLSMNWNKNTNLFRNSTNKSSGWNHNLAAYFYPKENHTFGFFWDDMTSTQSNESRRNKFFDASYQYTWAKKKIDFELKWLNIGNNKVFETIGYDAVNLSTFRSAIQIRPSQVMFTVKFNFK</sequence>
<organism evidence="2 3">
    <name type="scientific">Chryseobacterium taklimakanense</name>
    <dbReference type="NCBI Taxonomy" id="536441"/>
    <lineage>
        <taxon>Bacteria</taxon>
        <taxon>Pseudomonadati</taxon>
        <taxon>Bacteroidota</taxon>
        <taxon>Flavobacteriia</taxon>
        <taxon>Flavobacteriales</taxon>
        <taxon>Weeksellaceae</taxon>
        <taxon>Chryseobacterium group</taxon>
        <taxon>Chryseobacterium</taxon>
    </lineage>
</organism>
<dbReference type="EMBL" id="LT906465">
    <property type="protein sequence ID" value="SNV47369.1"/>
    <property type="molecule type" value="Genomic_DNA"/>
</dbReference>
<dbReference type="RefSeq" id="WP_095072379.1">
    <property type="nucleotide sequence ID" value="NZ_LT906465.1"/>
</dbReference>
<gene>
    <name evidence="2" type="ORF">SAMEA4412677_01730</name>
</gene>
<accession>A0A239XK85</accession>
<reference evidence="2 3" key="1">
    <citation type="submission" date="2017-06" db="EMBL/GenBank/DDBJ databases">
        <authorList>
            <consortium name="Pathogen Informatics"/>
        </authorList>
    </citation>
    <scope>NUCLEOTIDE SEQUENCE [LARGE SCALE GENOMIC DNA]</scope>
    <source>
        <strain evidence="2 3">NCTC13490</strain>
    </source>
</reference>
<dbReference type="InterPro" id="IPR008969">
    <property type="entry name" value="CarboxyPept-like_regulatory"/>
</dbReference>
<protein>
    <recommendedName>
        <fullName evidence="4">TonB-dependent receptor</fullName>
    </recommendedName>
</protein>
<dbReference type="SUPFAM" id="SSF49464">
    <property type="entry name" value="Carboxypeptidase regulatory domain-like"/>
    <property type="match status" value="1"/>
</dbReference>
<keyword evidence="1" id="KW-0732">Signal</keyword>